<evidence type="ECO:0000259" key="6">
    <source>
        <dbReference type="PROSITE" id="PS50887"/>
    </source>
</evidence>
<evidence type="ECO:0000256" key="2">
    <source>
        <dbReference type="ARBA" id="ARBA00012528"/>
    </source>
</evidence>
<dbReference type="PROSITE" id="PS50112">
    <property type="entry name" value="PAS"/>
    <property type="match status" value="1"/>
</dbReference>
<dbReference type="Gene3D" id="2.10.70.100">
    <property type="match status" value="1"/>
</dbReference>
<reference evidence="7 8" key="1">
    <citation type="journal article" date="2018" name="ISME J.">
        <title>Endosymbiont genomes yield clues of tubeworm success.</title>
        <authorList>
            <person name="Li Y."/>
            <person name="Liles M.R."/>
            <person name="Halanych K.M."/>
        </authorList>
    </citation>
    <scope>NUCLEOTIDE SEQUENCE [LARGE SCALE GENOMIC DNA]</scope>
    <source>
        <strain evidence="7">A1462</strain>
    </source>
</reference>
<dbReference type="NCBIfam" id="TIGR00229">
    <property type="entry name" value="sensory_box"/>
    <property type="match status" value="2"/>
</dbReference>
<evidence type="ECO:0000256" key="3">
    <source>
        <dbReference type="ARBA" id="ARBA00034247"/>
    </source>
</evidence>
<dbReference type="Pfam" id="PF00990">
    <property type="entry name" value="GGDEF"/>
    <property type="match status" value="1"/>
</dbReference>
<evidence type="ECO:0000313" key="7">
    <source>
        <dbReference type="EMBL" id="RDH84307.1"/>
    </source>
</evidence>
<comment type="cofactor">
    <cofactor evidence="1">
        <name>Mg(2+)</name>
        <dbReference type="ChEBI" id="CHEBI:18420"/>
    </cofactor>
</comment>
<proteinExistence type="predicted"/>
<organism evidence="7 8">
    <name type="scientific">endosymbiont of Escarpia spicata</name>
    <dbReference type="NCBI Taxonomy" id="2200908"/>
    <lineage>
        <taxon>Bacteria</taxon>
        <taxon>Pseudomonadati</taxon>
        <taxon>Pseudomonadota</taxon>
        <taxon>Gammaproteobacteria</taxon>
        <taxon>sulfur-oxidizing symbionts</taxon>
    </lineage>
</organism>
<dbReference type="CDD" id="cd01949">
    <property type="entry name" value="GGDEF"/>
    <property type="match status" value="1"/>
</dbReference>
<dbReference type="SMART" id="SM00086">
    <property type="entry name" value="PAC"/>
    <property type="match status" value="2"/>
</dbReference>
<protein>
    <recommendedName>
        <fullName evidence="2">diguanylate cyclase</fullName>
        <ecNumber evidence="2">2.7.7.65</ecNumber>
    </recommendedName>
</protein>
<dbReference type="InterPro" id="IPR000700">
    <property type="entry name" value="PAS-assoc_C"/>
</dbReference>
<dbReference type="InterPro" id="IPR000014">
    <property type="entry name" value="PAS"/>
</dbReference>
<dbReference type="PANTHER" id="PTHR45138:SF9">
    <property type="entry name" value="DIGUANYLATE CYCLASE DGCM-RELATED"/>
    <property type="match status" value="1"/>
</dbReference>
<name>A0A370DJ30_9GAMM</name>
<dbReference type="CDD" id="cd00130">
    <property type="entry name" value="PAS"/>
    <property type="match status" value="1"/>
</dbReference>
<comment type="catalytic activity">
    <reaction evidence="3">
        <text>2 GTP = 3',3'-c-di-GMP + 2 diphosphate</text>
        <dbReference type="Rhea" id="RHEA:24898"/>
        <dbReference type="ChEBI" id="CHEBI:33019"/>
        <dbReference type="ChEBI" id="CHEBI:37565"/>
        <dbReference type="ChEBI" id="CHEBI:58805"/>
        <dbReference type="EC" id="2.7.7.65"/>
    </reaction>
</comment>
<dbReference type="InterPro" id="IPR029787">
    <property type="entry name" value="Nucleotide_cyclase"/>
</dbReference>
<feature type="domain" description="PAC" evidence="5">
    <location>
        <begin position="234"/>
        <end position="287"/>
    </location>
</feature>
<feature type="domain" description="PAS" evidence="4">
    <location>
        <begin position="26"/>
        <end position="66"/>
    </location>
</feature>
<gene>
    <name evidence="7" type="ORF">DIZ78_12225</name>
</gene>
<dbReference type="EMBL" id="QFXE01000015">
    <property type="protein sequence ID" value="RDH84307.1"/>
    <property type="molecule type" value="Genomic_DNA"/>
</dbReference>
<dbReference type="InterPro" id="IPR043128">
    <property type="entry name" value="Rev_trsase/Diguanyl_cyclase"/>
</dbReference>
<dbReference type="GO" id="GO:0052621">
    <property type="term" value="F:diguanylate cyclase activity"/>
    <property type="evidence" value="ECO:0007669"/>
    <property type="project" value="UniProtKB-EC"/>
</dbReference>
<dbReference type="InterPro" id="IPR013655">
    <property type="entry name" value="PAS_fold_3"/>
</dbReference>
<accession>A0A370DJ30</accession>
<comment type="caution">
    <text evidence="7">The sequence shown here is derived from an EMBL/GenBank/DDBJ whole genome shotgun (WGS) entry which is preliminary data.</text>
</comment>
<dbReference type="InterPro" id="IPR001610">
    <property type="entry name" value="PAC"/>
</dbReference>
<dbReference type="PROSITE" id="PS50887">
    <property type="entry name" value="GGDEF"/>
    <property type="match status" value="1"/>
</dbReference>
<dbReference type="Gene3D" id="3.30.450.20">
    <property type="entry name" value="PAS domain"/>
    <property type="match status" value="2"/>
</dbReference>
<feature type="domain" description="PAC" evidence="5">
    <location>
        <begin position="106"/>
        <end position="157"/>
    </location>
</feature>
<evidence type="ECO:0000259" key="5">
    <source>
        <dbReference type="PROSITE" id="PS50113"/>
    </source>
</evidence>
<dbReference type="Gene3D" id="3.30.70.270">
    <property type="match status" value="1"/>
</dbReference>
<evidence type="ECO:0000259" key="4">
    <source>
        <dbReference type="PROSITE" id="PS50112"/>
    </source>
</evidence>
<dbReference type="Pfam" id="PF13426">
    <property type="entry name" value="PAS_9"/>
    <property type="match status" value="1"/>
</dbReference>
<evidence type="ECO:0000313" key="8">
    <source>
        <dbReference type="Proteomes" id="UP000254771"/>
    </source>
</evidence>
<dbReference type="Pfam" id="PF08447">
    <property type="entry name" value="PAS_3"/>
    <property type="match status" value="1"/>
</dbReference>
<dbReference type="PANTHER" id="PTHR45138">
    <property type="entry name" value="REGULATORY COMPONENTS OF SENSORY TRANSDUCTION SYSTEM"/>
    <property type="match status" value="1"/>
</dbReference>
<dbReference type="InterPro" id="IPR000160">
    <property type="entry name" value="GGDEF_dom"/>
</dbReference>
<dbReference type="EC" id="2.7.7.65" evidence="2"/>
<dbReference type="InterPro" id="IPR035965">
    <property type="entry name" value="PAS-like_dom_sf"/>
</dbReference>
<dbReference type="Proteomes" id="UP000254771">
    <property type="component" value="Unassembled WGS sequence"/>
</dbReference>
<evidence type="ECO:0000256" key="1">
    <source>
        <dbReference type="ARBA" id="ARBA00001946"/>
    </source>
</evidence>
<keyword evidence="8" id="KW-1185">Reference proteome</keyword>
<dbReference type="InterPro" id="IPR050469">
    <property type="entry name" value="Diguanylate_Cyclase"/>
</dbReference>
<feature type="domain" description="GGDEF" evidence="6">
    <location>
        <begin position="451"/>
        <end position="585"/>
    </location>
</feature>
<dbReference type="SUPFAM" id="SSF55073">
    <property type="entry name" value="Nucleotide cyclase"/>
    <property type="match status" value="1"/>
</dbReference>
<dbReference type="SMART" id="SM00091">
    <property type="entry name" value="PAS"/>
    <property type="match status" value="1"/>
</dbReference>
<dbReference type="NCBIfam" id="TIGR00254">
    <property type="entry name" value="GGDEF"/>
    <property type="match status" value="1"/>
</dbReference>
<dbReference type="PROSITE" id="PS50113">
    <property type="entry name" value="PAC"/>
    <property type="match status" value="2"/>
</dbReference>
<sequence length="587" mass="67203">MLEYLENSRSELKKQVAERTRELGESHQQLELLLASTGEGLYGIDTQGHCTFANQTALDILGYQDEAQLLGKNMHKLIHHSHIDGTHYDEAVCPIFKAFRQSEGVHRDDEVLWRADGSAFSAEFRSFPIQRDGAVLGAVVTFSDITERKRNEAILRESEFLLAKSQAIAHVGSWHLDIVTNRLSWSDEVYRIFGVFPREFGVTYEAFLDSVHPEDRDIVDATYIGSVREQHDAFEIDHRIIRPNNGEVRFVHEKCNHTKDETGRVIQSTGIVQDITELKQAETENALLLHDMSERVKELQCIFQITEAIRKHAKLEDILSDVVRIMPPGWRYPEFTKARIIYNDREFVENPFDQTIWKQTSDLIVGNEYRGSVEVYYTKEFSILDEGPFLKQERNLIDSIAKALSGVIERKQAEAELEHLATHDALTGLYNRKVLEQRMTDETLRATRYDHVLSVCMIDIDHFKQINDIYGHQAGDSVLRSFAKVLESSIRKTDYAARYGGEEFIVTFPETPLTEAEELAERLRSQIADHYIPIEDDKELNVTASIGIATFPEHAQTWQDLIKAADKAMYAAKQSGRNCVRKAENTI</sequence>
<dbReference type="AlphaFoldDB" id="A0A370DJ30"/>
<dbReference type="FunFam" id="3.30.70.270:FF:000001">
    <property type="entry name" value="Diguanylate cyclase domain protein"/>
    <property type="match status" value="1"/>
</dbReference>
<dbReference type="SMART" id="SM00267">
    <property type="entry name" value="GGDEF"/>
    <property type="match status" value="1"/>
</dbReference>
<dbReference type="SUPFAM" id="SSF55785">
    <property type="entry name" value="PYP-like sensor domain (PAS domain)"/>
    <property type="match status" value="2"/>
</dbReference>